<reference evidence="3 4" key="1">
    <citation type="submission" date="2014-04" db="EMBL/GenBank/DDBJ databases">
        <authorList>
            <consortium name="DOE Joint Genome Institute"/>
            <person name="Kuo A."/>
            <person name="Zuccaro A."/>
            <person name="Kohler A."/>
            <person name="Nagy L.G."/>
            <person name="Floudas D."/>
            <person name="Copeland A."/>
            <person name="Barry K.W."/>
            <person name="Cichocki N."/>
            <person name="Veneault-Fourrey C."/>
            <person name="LaButti K."/>
            <person name="Lindquist E.A."/>
            <person name="Lipzen A."/>
            <person name="Lundell T."/>
            <person name="Morin E."/>
            <person name="Murat C."/>
            <person name="Sun H."/>
            <person name="Tunlid A."/>
            <person name="Henrissat B."/>
            <person name="Grigoriev I.V."/>
            <person name="Hibbett D.S."/>
            <person name="Martin F."/>
            <person name="Nordberg H.P."/>
            <person name="Cantor M.N."/>
            <person name="Hua S.X."/>
        </authorList>
    </citation>
    <scope>NUCLEOTIDE SEQUENCE [LARGE SCALE GENOMIC DNA]</scope>
    <source>
        <strain evidence="3 4">MAFF 305830</strain>
    </source>
</reference>
<evidence type="ECO:0000313" key="3">
    <source>
        <dbReference type="EMBL" id="KIM28566.1"/>
    </source>
</evidence>
<dbReference type="SUPFAM" id="SSF51445">
    <property type="entry name" value="(Trans)glycosidases"/>
    <property type="match status" value="1"/>
</dbReference>
<feature type="chain" id="PRO_5002172569" evidence="1">
    <location>
        <begin position="20"/>
        <end position="743"/>
    </location>
</feature>
<dbReference type="AlphaFoldDB" id="A0A0C3BAU5"/>
<dbReference type="OrthoDB" id="3180848at2759"/>
<gene>
    <name evidence="3" type="ORF">M408DRAFT_23617</name>
</gene>
<name>A0A0C3BAU5_SERVB</name>
<protein>
    <submittedName>
        <fullName evidence="3">Glycoside hydrolase family 44 protein</fullName>
    </submittedName>
</protein>
<evidence type="ECO:0000256" key="1">
    <source>
        <dbReference type="SAM" id="SignalP"/>
    </source>
</evidence>
<dbReference type="Pfam" id="PF12891">
    <property type="entry name" value="Glyco_hydro_44"/>
    <property type="match status" value="1"/>
</dbReference>
<dbReference type="Gene3D" id="2.60.40.1180">
    <property type="entry name" value="Golgi alpha-mannosidase II"/>
    <property type="match status" value="1"/>
</dbReference>
<organism evidence="3 4">
    <name type="scientific">Serendipita vermifera MAFF 305830</name>
    <dbReference type="NCBI Taxonomy" id="933852"/>
    <lineage>
        <taxon>Eukaryota</taxon>
        <taxon>Fungi</taxon>
        <taxon>Dikarya</taxon>
        <taxon>Basidiomycota</taxon>
        <taxon>Agaricomycotina</taxon>
        <taxon>Agaricomycetes</taxon>
        <taxon>Sebacinales</taxon>
        <taxon>Serendipitaceae</taxon>
        <taxon>Serendipita</taxon>
    </lineage>
</organism>
<accession>A0A0C3BAU5</accession>
<dbReference type="Proteomes" id="UP000054097">
    <property type="component" value="Unassembled WGS sequence"/>
</dbReference>
<dbReference type="HOGENOM" id="CLU_375116_0_0_1"/>
<dbReference type="InterPro" id="IPR017853">
    <property type="entry name" value="GH"/>
</dbReference>
<dbReference type="EMBL" id="KN824292">
    <property type="protein sequence ID" value="KIM28566.1"/>
    <property type="molecule type" value="Genomic_DNA"/>
</dbReference>
<sequence>MSLRTALVALLAVAALVKSDEDIYIDDALSNGWQNWGWSTVINWAATDLAVGTSSISAVSDAWAAVSLKSPTTIAGFAGLKFDIAADPAQLQLYFQSTADNTQSSNVPISAISAAINPTSFTTVIVDFSALPPSGAPLEAGTWDRINFQALGNGASYHLDNIQLLTSIVVTPKFLSAEPIASNYIAVTTQGAVNFTSVAVKLNSVAVAVTGVTTYVPPDTPSRSITYLKLASRLVPGTLTVAAGDLSVSYTLPTVQYGSITTAVTTPISPLIYGVNWPPSASYIQQLGVTISRWGGNAVTAYNPFGDFTNAANDWYFENRASDGGKADTWIGWIKAAGSQAMMTIPALDWVAKDSTSYSYPKSIYPNQQKFDPYNADAGNGLFPNGSYVQPTPDPNRAYVPWNTTAARTWLTGLANKPEFVFIDNEIEIAGNTHQDIHPAPMSYDEELTRMVAYAKMAKEVLPNAKVAAPSTCSWWFYWTSAVGYTDNTAHNNVDFLPWFLAQMKSASTTAGKRLLDYLDIHYYFQPDLSANDDAAKALRLRMTRSLWDPGYVDESWAGSNVQNHQPNGAAVWLIPRMKQLIDSNYPGTKLSISEWASTADGDITGGLVTADVLGIFGRYGVDVATYWSNPDAKGPVGLAYWLYRGSGTYFGNTGVQVNLATYNAANTYGVYAATEGGKLSVVIINKDTKPLGLDLSNVPTGSYLLRHFGGASGVAKYQATITLTSSQYIVVPAYTAFFIKQT</sequence>
<evidence type="ECO:0000313" key="4">
    <source>
        <dbReference type="Proteomes" id="UP000054097"/>
    </source>
</evidence>
<keyword evidence="1" id="KW-0732">Signal</keyword>
<dbReference type="Gene3D" id="2.60.120.430">
    <property type="entry name" value="Galactose-binding lectin"/>
    <property type="match status" value="1"/>
</dbReference>
<dbReference type="InterPro" id="IPR024745">
    <property type="entry name" value="GH44_cat"/>
</dbReference>
<feature type="signal peptide" evidence="1">
    <location>
        <begin position="1"/>
        <end position="19"/>
    </location>
</feature>
<dbReference type="GO" id="GO:0016787">
    <property type="term" value="F:hydrolase activity"/>
    <property type="evidence" value="ECO:0007669"/>
    <property type="project" value="UniProtKB-KW"/>
</dbReference>
<dbReference type="Gene3D" id="3.20.20.80">
    <property type="entry name" value="Glycosidases"/>
    <property type="match status" value="1"/>
</dbReference>
<keyword evidence="3" id="KW-0378">Hydrolase</keyword>
<dbReference type="InterPro" id="IPR013780">
    <property type="entry name" value="Glyco_hydro_b"/>
</dbReference>
<proteinExistence type="predicted"/>
<reference evidence="4" key="2">
    <citation type="submission" date="2015-01" db="EMBL/GenBank/DDBJ databases">
        <title>Evolutionary Origins and Diversification of the Mycorrhizal Mutualists.</title>
        <authorList>
            <consortium name="DOE Joint Genome Institute"/>
            <consortium name="Mycorrhizal Genomics Consortium"/>
            <person name="Kohler A."/>
            <person name="Kuo A."/>
            <person name="Nagy L.G."/>
            <person name="Floudas D."/>
            <person name="Copeland A."/>
            <person name="Barry K.W."/>
            <person name="Cichocki N."/>
            <person name="Veneault-Fourrey C."/>
            <person name="LaButti K."/>
            <person name="Lindquist E.A."/>
            <person name="Lipzen A."/>
            <person name="Lundell T."/>
            <person name="Morin E."/>
            <person name="Murat C."/>
            <person name="Riley R."/>
            <person name="Ohm R."/>
            <person name="Sun H."/>
            <person name="Tunlid A."/>
            <person name="Henrissat B."/>
            <person name="Grigoriev I.V."/>
            <person name="Hibbett D.S."/>
            <person name="Martin F."/>
        </authorList>
    </citation>
    <scope>NUCLEOTIDE SEQUENCE [LARGE SCALE GENOMIC DNA]</scope>
    <source>
        <strain evidence="4">MAFF 305830</strain>
    </source>
</reference>
<feature type="domain" description="Glycoside hydrolase family 44 catalytic" evidence="2">
    <location>
        <begin position="308"/>
        <end position="526"/>
    </location>
</feature>
<evidence type="ECO:0000259" key="2">
    <source>
        <dbReference type="Pfam" id="PF12891"/>
    </source>
</evidence>
<keyword evidence="4" id="KW-1185">Reference proteome</keyword>